<evidence type="ECO:0000313" key="4">
    <source>
        <dbReference type="Proteomes" id="UP000823775"/>
    </source>
</evidence>
<keyword evidence="2" id="KW-0732">Signal</keyword>
<feature type="compositionally biased region" description="Polar residues" evidence="1">
    <location>
        <begin position="46"/>
        <end position="59"/>
    </location>
</feature>
<evidence type="ECO:0000256" key="2">
    <source>
        <dbReference type="SAM" id="SignalP"/>
    </source>
</evidence>
<feature type="region of interest" description="Disordered" evidence="1">
    <location>
        <begin position="36"/>
        <end position="70"/>
    </location>
</feature>
<feature type="signal peptide" evidence="2">
    <location>
        <begin position="1"/>
        <end position="22"/>
    </location>
</feature>
<reference evidence="3 4" key="1">
    <citation type="journal article" date="2021" name="BMC Genomics">
        <title>Datura genome reveals duplications of psychoactive alkaloid biosynthetic genes and high mutation rate following tissue culture.</title>
        <authorList>
            <person name="Rajewski A."/>
            <person name="Carter-House D."/>
            <person name="Stajich J."/>
            <person name="Litt A."/>
        </authorList>
    </citation>
    <scope>NUCLEOTIDE SEQUENCE [LARGE SCALE GENOMIC DNA]</scope>
    <source>
        <strain evidence="3">AR-01</strain>
    </source>
</reference>
<name>A0ABS8WQZ9_DATST</name>
<evidence type="ECO:0000256" key="1">
    <source>
        <dbReference type="SAM" id="MobiDB-lite"/>
    </source>
</evidence>
<organism evidence="3 4">
    <name type="scientific">Datura stramonium</name>
    <name type="common">Jimsonweed</name>
    <name type="synonym">Common thornapple</name>
    <dbReference type="NCBI Taxonomy" id="4076"/>
    <lineage>
        <taxon>Eukaryota</taxon>
        <taxon>Viridiplantae</taxon>
        <taxon>Streptophyta</taxon>
        <taxon>Embryophyta</taxon>
        <taxon>Tracheophyta</taxon>
        <taxon>Spermatophyta</taxon>
        <taxon>Magnoliopsida</taxon>
        <taxon>eudicotyledons</taxon>
        <taxon>Gunneridae</taxon>
        <taxon>Pentapetalae</taxon>
        <taxon>asterids</taxon>
        <taxon>lamiids</taxon>
        <taxon>Solanales</taxon>
        <taxon>Solanaceae</taxon>
        <taxon>Solanoideae</taxon>
        <taxon>Datureae</taxon>
        <taxon>Datura</taxon>
    </lineage>
</organism>
<comment type="caution">
    <text evidence="3">The sequence shown here is derived from an EMBL/GenBank/DDBJ whole genome shotgun (WGS) entry which is preliminary data.</text>
</comment>
<dbReference type="Proteomes" id="UP000823775">
    <property type="component" value="Unassembled WGS sequence"/>
</dbReference>
<protein>
    <submittedName>
        <fullName evidence="3">Uncharacterized protein</fullName>
    </submittedName>
</protein>
<accession>A0ABS8WQZ9</accession>
<gene>
    <name evidence="3" type="ORF">HAX54_052681</name>
</gene>
<evidence type="ECO:0000313" key="3">
    <source>
        <dbReference type="EMBL" id="MCE3052456.1"/>
    </source>
</evidence>
<proteinExistence type="predicted"/>
<sequence length="116" mass="12792">MRNKSVVAAGFFLLLILSTSRGFQSDELLVDDEEFGLEGGDRSRSDPNNVNAETRSPVQSPRKRSVPDSDSKIQFPLEHAFGDSNFFPAGTFTARLKSSSHGSQMLLARVLFGQRD</sequence>
<feature type="chain" id="PRO_5046309099" evidence="2">
    <location>
        <begin position="23"/>
        <end position="116"/>
    </location>
</feature>
<dbReference type="EMBL" id="JACEIK010009615">
    <property type="protein sequence ID" value="MCE3052456.1"/>
    <property type="molecule type" value="Genomic_DNA"/>
</dbReference>
<keyword evidence="4" id="KW-1185">Reference proteome</keyword>